<organism evidence="4 5">
    <name type="scientific">Geosmithia morbida</name>
    <dbReference type="NCBI Taxonomy" id="1094350"/>
    <lineage>
        <taxon>Eukaryota</taxon>
        <taxon>Fungi</taxon>
        <taxon>Dikarya</taxon>
        <taxon>Ascomycota</taxon>
        <taxon>Pezizomycotina</taxon>
        <taxon>Sordariomycetes</taxon>
        <taxon>Hypocreomycetidae</taxon>
        <taxon>Hypocreales</taxon>
        <taxon>Bionectriaceae</taxon>
        <taxon>Geosmithia</taxon>
    </lineage>
</organism>
<name>A0A9P4YZI8_9HYPO</name>
<dbReference type="PANTHER" id="PTHR19918">
    <property type="entry name" value="CELL DIVISION CYCLE 20 CDC20 FIZZY -RELATED"/>
    <property type="match status" value="1"/>
</dbReference>
<dbReference type="Pfam" id="PF00400">
    <property type="entry name" value="WD40"/>
    <property type="match status" value="1"/>
</dbReference>
<sequence length="522" mass="57232">MSKIVTASGATSRARARDRQVSRGTVWTVGGLVTGQEVLDDGQGHPIQRGTHSQIFTSSFFNAGADSQNEISNYHGRVASALEMDCVRKILEFRRRTSISRSDEIYQFSHHQSPSKTTWDGSKWVNDTAKKVLDAPNLRDDFYCSILAYSPTSRTLAIALGGSLYTWSESLGAYPMYRVSEHRNWITSVAFSSVEGGRSILAAGMINGLLILQSTYDAIPRFEIQFPHGEVKRDTWSGTLVLVAKISIHEQQICGIAWSQDGELFASGANDDLCCLFDISDVLDISPPLESSPHPSRWDEGPFTPVAQDTDAEPNRWSNNGRRLRASMNRTSDTDATEIRTGNVVHGAAVKAIAFCPWRPGLIATGGGSSDRCIHFFHTRSGSALATIAVSAQVTSLIWSTTRREIAATLGYSQPDHPYRIAVFRWPECTQVAAIPWGIGLRALHAIPYPTFPQPGNRRNERESSKDHLQGCLVVAASDSSVKFHEIWPNESRIAIGGPGTLAGSDILESIEGIDKEGEIIR</sequence>
<dbReference type="GO" id="GO:1990757">
    <property type="term" value="F:ubiquitin ligase activator activity"/>
    <property type="evidence" value="ECO:0007669"/>
    <property type="project" value="TreeGrafter"/>
</dbReference>
<keyword evidence="1" id="KW-0853">WD repeat</keyword>
<dbReference type="SUPFAM" id="SSF50978">
    <property type="entry name" value="WD40 repeat-like"/>
    <property type="match status" value="1"/>
</dbReference>
<keyword evidence="2" id="KW-0677">Repeat</keyword>
<evidence type="ECO:0000313" key="5">
    <source>
        <dbReference type="Proteomes" id="UP000749293"/>
    </source>
</evidence>
<feature type="region of interest" description="Disordered" evidence="3">
    <location>
        <begin position="1"/>
        <end position="20"/>
    </location>
</feature>
<evidence type="ECO:0000256" key="3">
    <source>
        <dbReference type="SAM" id="MobiDB-lite"/>
    </source>
</evidence>
<dbReference type="GO" id="GO:0005680">
    <property type="term" value="C:anaphase-promoting complex"/>
    <property type="evidence" value="ECO:0007669"/>
    <property type="project" value="TreeGrafter"/>
</dbReference>
<gene>
    <name evidence="4" type="ORF">GMORB2_1192</name>
</gene>
<dbReference type="GO" id="GO:0010997">
    <property type="term" value="F:anaphase-promoting complex binding"/>
    <property type="evidence" value="ECO:0007669"/>
    <property type="project" value="InterPro"/>
</dbReference>
<comment type="caution">
    <text evidence="4">The sequence shown here is derived from an EMBL/GenBank/DDBJ whole genome shotgun (WGS) entry which is preliminary data.</text>
</comment>
<proteinExistence type="predicted"/>
<reference evidence="4" key="1">
    <citation type="submission" date="2020-03" db="EMBL/GenBank/DDBJ databases">
        <title>Site-based positive gene gene selection in Geosmithia morbida across the United States reveals a broad range of putative effectors and factors for local host and environmental adapation.</title>
        <authorList>
            <person name="Onufrak A."/>
            <person name="Murdoch R.W."/>
            <person name="Gazis R."/>
            <person name="Huff M."/>
            <person name="Staton M."/>
            <person name="Klingeman W."/>
            <person name="Hadziabdic D."/>
        </authorList>
    </citation>
    <scope>NUCLEOTIDE SEQUENCE</scope>
    <source>
        <strain evidence="4">1262</strain>
    </source>
</reference>
<dbReference type="InterPro" id="IPR001680">
    <property type="entry name" value="WD40_rpt"/>
</dbReference>
<dbReference type="AlphaFoldDB" id="A0A9P4YZI8"/>
<dbReference type="RefSeq" id="XP_035324598.1">
    <property type="nucleotide sequence ID" value="XM_035463174.1"/>
</dbReference>
<dbReference type="InterPro" id="IPR015943">
    <property type="entry name" value="WD40/YVTN_repeat-like_dom_sf"/>
</dbReference>
<dbReference type="GO" id="GO:0031145">
    <property type="term" value="P:anaphase-promoting complex-dependent catabolic process"/>
    <property type="evidence" value="ECO:0007669"/>
    <property type="project" value="TreeGrafter"/>
</dbReference>
<dbReference type="PANTHER" id="PTHR19918:SF5">
    <property type="entry name" value="MEIOSIS-SPECIFIC APC_C ACTIVATOR PROTEIN AMA1"/>
    <property type="match status" value="1"/>
</dbReference>
<dbReference type="InterPro" id="IPR036322">
    <property type="entry name" value="WD40_repeat_dom_sf"/>
</dbReference>
<dbReference type="Gene3D" id="2.130.10.10">
    <property type="entry name" value="YVTN repeat-like/Quinoprotein amine dehydrogenase"/>
    <property type="match status" value="2"/>
</dbReference>
<dbReference type="EMBL" id="JAANYQ010000002">
    <property type="protein sequence ID" value="KAF4125946.1"/>
    <property type="molecule type" value="Genomic_DNA"/>
</dbReference>
<accession>A0A9P4YZI8</accession>
<dbReference type="OrthoDB" id="10263272at2759"/>
<keyword evidence="5" id="KW-1185">Reference proteome</keyword>
<evidence type="ECO:0000313" key="4">
    <source>
        <dbReference type="EMBL" id="KAF4125946.1"/>
    </source>
</evidence>
<evidence type="ECO:0000256" key="2">
    <source>
        <dbReference type="ARBA" id="ARBA00022737"/>
    </source>
</evidence>
<dbReference type="Proteomes" id="UP000749293">
    <property type="component" value="Unassembled WGS sequence"/>
</dbReference>
<dbReference type="SMART" id="SM00320">
    <property type="entry name" value="WD40"/>
    <property type="match status" value="3"/>
</dbReference>
<dbReference type="InterPro" id="IPR033010">
    <property type="entry name" value="Cdc20/Fizzy"/>
</dbReference>
<evidence type="ECO:0000256" key="1">
    <source>
        <dbReference type="ARBA" id="ARBA00022574"/>
    </source>
</evidence>
<protein>
    <submittedName>
        <fullName evidence="4">WD domain-containing protein</fullName>
    </submittedName>
</protein>
<dbReference type="GO" id="GO:1905786">
    <property type="term" value="P:positive regulation of anaphase-promoting complex-dependent catabolic process"/>
    <property type="evidence" value="ECO:0007669"/>
    <property type="project" value="TreeGrafter"/>
</dbReference>
<feature type="compositionally biased region" description="Low complexity" evidence="3">
    <location>
        <begin position="1"/>
        <end position="13"/>
    </location>
</feature>
<dbReference type="GeneID" id="55967422"/>